<gene>
    <name evidence="12" type="ORF">EB796_016578</name>
</gene>
<evidence type="ECO:0000256" key="1">
    <source>
        <dbReference type="ARBA" id="ARBA00004419"/>
    </source>
</evidence>
<accession>A0A7J7JFM0</accession>
<dbReference type="GO" id="GO:0031410">
    <property type="term" value="C:cytoplasmic vesicle"/>
    <property type="evidence" value="ECO:0007669"/>
    <property type="project" value="UniProtKB-KW"/>
</dbReference>
<evidence type="ECO:0000256" key="4">
    <source>
        <dbReference type="ARBA" id="ARBA00023006"/>
    </source>
</evidence>
<evidence type="ECO:0000256" key="3">
    <source>
        <dbReference type="ARBA" id="ARBA00022490"/>
    </source>
</evidence>
<proteinExistence type="predicted"/>
<dbReference type="GO" id="GO:0005776">
    <property type="term" value="C:autophagosome"/>
    <property type="evidence" value="ECO:0007669"/>
    <property type="project" value="UniProtKB-SubCell"/>
</dbReference>
<dbReference type="AlphaFoldDB" id="A0A7J7JFM0"/>
<evidence type="ECO:0000256" key="10">
    <source>
        <dbReference type="ARBA" id="ARBA00034306"/>
    </source>
</evidence>
<feature type="region of interest" description="Disordered" evidence="11">
    <location>
        <begin position="32"/>
        <end position="59"/>
    </location>
</feature>
<feature type="compositionally biased region" description="Polar residues" evidence="11">
    <location>
        <begin position="43"/>
        <end position="52"/>
    </location>
</feature>
<evidence type="ECO:0000256" key="9">
    <source>
        <dbReference type="ARBA" id="ARBA00023329"/>
    </source>
</evidence>
<keyword evidence="8" id="KW-0539">Nucleus</keyword>
<keyword evidence="5" id="KW-0805">Transcription regulation</keyword>
<evidence type="ECO:0000256" key="5">
    <source>
        <dbReference type="ARBA" id="ARBA00023015"/>
    </source>
</evidence>
<keyword evidence="13" id="KW-1185">Reference proteome</keyword>
<keyword evidence="6" id="KW-0010">Activator</keyword>
<evidence type="ECO:0000256" key="6">
    <source>
        <dbReference type="ARBA" id="ARBA00023159"/>
    </source>
</evidence>
<evidence type="ECO:0000313" key="13">
    <source>
        <dbReference type="Proteomes" id="UP000593567"/>
    </source>
</evidence>
<dbReference type="EMBL" id="VXIV02002496">
    <property type="protein sequence ID" value="KAF6025099.1"/>
    <property type="molecule type" value="Genomic_DNA"/>
</dbReference>
<dbReference type="GO" id="GO:0006914">
    <property type="term" value="P:autophagy"/>
    <property type="evidence" value="ECO:0007669"/>
    <property type="project" value="UniProtKB-KW"/>
</dbReference>
<keyword evidence="7" id="KW-0804">Transcription</keyword>
<organism evidence="12 13">
    <name type="scientific">Bugula neritina</name>
    <name type="common">Brown bryozoan</name>
    <name type="synonym">Sertularia neritina</name>
    <dbReference type="NCBI Taxonomy" id="10212"/>
    <lineage>
        <taxon>Eukaryota</taxon>
        <taxon>Metazoa</taxon>
        <taxon>Spiralia</taxon>
        <taxon>Lophotrochozoa</taxon>
        <taxon>Bryozoa</taxon>
        <taxon>Gymnolaemata</taxon>
        <taxon>Cheilostomatida</taxon>
        <taxon>Flustrina</taxon>
        <taxon>Buguloidea</taxon>
        <taxon>Bugulidae</taxon>
        <taxon>Bugula</taxon>
    </lineage>
</organism>
<comment type="subcellular location">
    <subcellularLocation>
        <location evidence="2">Cytoplasm</location>
        <location evidence="2">Cytosol</location>
    </subcellularLocation>
    <subcellularLocation>
        <location evidence="1">Cytoplasmic vesicle</location>
        <location evidence="1">Autophagosome</location>
    </subcellularLocation>
    <subcellularLocation>
        <location evidence="10">Nucleus</location>
        <location evidence="10">Nuclear body</location>
    </subcellularLocation>
</comment>
<protein>
    <submittedName>
        <fullName evidence="12">Uncharacterized protein</fullName>
    </submittedName>
</protein>
<evidence type="ECO:0000313" key="12">
    <source>
        <dbReference type="EMBL" id="KAF6025099.1"/>
    </source>
</evidence>
<evidence type="ECO:0000256" key="7">
    <source>
        <dbReference type="ARBA" id="ARBA00023163"/>
    </source>
</evidence>
<evidence type="ECO:0000256" key="11">
    <source>
        <dbReference type="SAM" id="MobiDB-lite"/>
    </source>
</evidence>
<evidence type="ECO:0000256" key="2">
    <source>
        <dbReference type="ARBA" id="ARBA00004514"/>
    </source>
</evidence>
<dbReference type="Pfam" id="PF14839">
    <property type="entry name" value="DOR"/>
    <property type="match status" value="1"/>
</dbReference>
<keyword evidence="4" id="KW-0072">Autophagy</keyword>
<keyword evidence="9" id="KW-0968">Cytoplasmic vesicle</keyword>
<dbReference type="InterPro" id="IPR029431">
    <property type="entry name" value="TP53INP"/>
</dbReference>
<dbReference type="GO" id="GO:0005829">
    <property type="term" value="C:cytosol"/>
    <property type="evidence" value="ECO:0007669"/>
    <property type="project" value="UniProtKB-SubCell"/>
</dbReference>
<comment type="caution">
    <text evidence="12">The sequence shown here is derived from an EMBL/GenBank/DDBJ whole genome shotgun (WGS) entry which is preliminary data.</text>
</comment>
<dbReference type="Proteomes" id="UP000593567">
    <property type="component" value="Unassembled WGS sequence"/>
</dbReference>
<name>A0A7J7JFM0_BUGNE</name>
<sequence length="194" mass="21446">MQLVFSSYLTSSIEIIFILAEIKTKPITECGQSNVEEGEDTDNSSSGINTSPVYGPSKTAALSRAESSSSLDSNWQITLPCFNVGIGVTTEVDLAENLLIEHASMSVYESLPSAYSNPEGDSSNERGVVATGRPAQAVCLGNRRYDLRKLESRKAKKSKKVDTKRAYNRRNQVTHIQQRNCRRPSPIMVFQPRK</sequence>
<evidence type="ECO:0000256" key="8">
    <source>
        <dbReference type="ARBA" id="ARBA00023242"/>
    </source>
</evidence>
<keyword evidence="3" id="KW-0963">Cytoplasm</keyword>
<reference evidence="12" key="1">
    <citation type="submission" date="2020-06" db="EMBL/GenBank/DDBJ databases">
        <title>Draft genome of Bugula neritina, a colonial animal packing powerful symbionts and potential medicines.</title>
        <authorList>
            <person name="Rayko M."/>
        </authorList>
    </citation>
    <scope>NUCLEOTIDE SEQUENCE [LARGE SCALE GENOMIC DNA]</scope>
    <source>
        <strain evidence="12">Kwan_BN1</strain>
    </source>
</reference>
<dbReference type="GO" id="GO:0016604">
    <property type="term" value="C:nuclear body"/>
    <property type="evidence" value="ECO:0007669"/>
    <property type="project" value="UniProtKB-SubCell"/>
</dbReference>